<comment type="subcellular location">
    <subcellularLocation>
        <location evidence="1">Membrane</location>
        <topology evidence="1">Multi-pass membrane protein</topology>
    </subcellularLocation>
</comment>
<evidence type="ECO:0000256" key="5">
    <source>
        <dbReference type="ARBA" id="ARBA00022692"/>
    </source>
</evidence>
<proteinExistence type="inferred from homology"/>
<dbReference type="InterPro" id="IPR001828">
    <property type="entry name" value="ANF_lig-bd_rcpt"/>
</dbReference>
<accession>A0A6P3ZWU0</accession>
<dbReference type="Gene3D" id="3.40.190.10">
    <property type="entry name" value="Periplasmic binding protein-like II"/>
    <property type="match status" value="2"/>
</dbReference>
<feature type="disulfide bond" evidence="16">
    <location>
        <begin position="762"/>
        <end position="817"/>
    </location>
</feature>
<dbReference type="SUPFAM" id="SSF53822">
    <property type="entry name" value="Periplasmic binding protein-like I"/>
    <property type="match status" value="1"/>
</dbReference>
<feature type="transmembrane region" description="Helical" evidence="17">
    <location>
        <begin position="594"/>
        <end position="616"/>
    </location>
</feature>
<dbReference type="InterPro" id="IPR015683">
    <property type="entry name" value="Ionotropic_Glu_rcpt"/>
</dbReference>
<keyword evidence="16" id="KW-1015">Disulfide bond</keyword>
<keyword evidence="9 15" id="KW-0472">Membrane</keyword>
<feature type="transmembrane region" description="Helical" evidence="17">
    <location>
        <begin position="658"/>
        <end position="682"/>
    </location>
</feature>
<evidence type="ECO:0000256" key="13">
    <source>
        <dbReference type="ARBA" id="ARBA00023303"/>
    </source>
</evidence>
<dbReference type="CDD" id="cd19990">
    <property type="entry name" value="PBP1_GABAb_receptor_plant"/>
    <property type="match status" value="1"/>
</dbReference>
<comment type="function">
    <text evidence="15">Glutamate-gated receptor that probably acts as non-selective cation channel.</text>
</comment>
<keyword evidence="7 17" id="KW-1133">Transmembrane helix</keyword>
<feature type="transmembrane region" description="Helical" evidence="17">
    <location>
        <begin position="831"/>
        <end position="855"/>
    </location>
</feature>
<evidence type="ECO:0000256" key="16">
    <source>
        <dbReference type="PIRSR" id="PIRSR037090-50"/>
    </source>
</evidence>
<evidence type="ECO:0000256" key="6">
    <source>
        <dbReference type="ARBA" id="ARBA00022729"/>
    </source>
</evidence>
<dbReference type="PIRSF" id="PIRSF037090">
    <property type="entry name" value="Iontro_Glu-like_rcpt_pln"/>
    <property type="match status" value="1"/>
</dbReference>
<dbReference type="PANTHER" id="PTHR34836">
    <property type="entry name" value="OS06G0188250 PROTEIN"/>
    <property type="match status" value="1"/>
</dbReference>
<dbReference type="Pfam" id="PF01094">
    <property type="entry name" value="ANF_receptor"/>
    <property type="match status" value="1"/>
</dbReference>
<evidence type="ECO:0000256" key="11">
    <source>
        <dbReference type="ARBA" id="ARBA00023180"/>
    </source>
</evidence>
<comment type="similarity">
    <text evidence="2 15">Belongs to the glutamate-gated ion channel (TC 1.A.10.1) family.</text>
</comment>
<dbReference type="InParanoid" id="A0A6P3ZWU0"/>
<dbReference type="SUPFAM" id="SSF53850">
    <property type="entry name" value="Periplasmic binding protein-like II"/>
    <property type="match status" value="1"/>
</dbReference>
<evidence type="ECO:0000313" key="20">
    <source>
        <dbReference type="Proteomes" id="UP001652623"/>
    </source>
</evidence>
<evidence type="ECO:0000256" key="9">
    <source>
        <dbReference type="ARBA" id="ARBA00023136"/>
    </source>
</evidence>
<keyword evidence="11" id="KW-0325">Glycoprotein</keyword>
<evidence type="ECO:0000256" key="4">
    <source>
        <dbReference type="ARBA" id="ARBA00022448"/>
    </source>
</evidence>
<dbReference type="InterPro" id="IPR044440">
    <property type="entry name" value="GABAb_receptor_plant_PBP1"/>
</dbReference>
<dbReference type="SMR" id="A0A6P3ZWU0"/>
<name>A0A6P3ZWU0_ZIZJJ</name>
<comment type="subunit">
    <text evidence="3">May form heteromers.</text>
</comment>
<dbReference type="InterPro" id="IPR019594">
    <property type="entry name" value="Glu/Gly-bd"/>
</dbReference>
<feature type="chain" id="PRO_5027877801" description="Glutamate receptor" evidence="18">
    <location>
        <begin position="31"/>
        <end position="939"/>
    </location>
</feature>
<evidence type="ECO:0000256" key="3">
    <source>
        <dbReference type="ARBA" id="ARBA00011095"/>
    </source>
</evidence>
<dbReference type="InterPro" id="IPR028082">
    <property type="entry name" value="Peripla_BP_I"/>
</dbReference>
<dbReference type="FunFam" id="3.40.50.2300:FF:000081">
    <property type="entry name" value="Glutamate receptor"/>
    <property type="match status" value="1"/>
</dbReference>
<keyword evidence="6 18" id="KW-0732">Signal</keyword>
<dbReference type="SMART" id="SM00079">
    <property type="entry name" value="PBPe"/>
    <property type="match status" value="1"/>
</dbReference>
<evidence type="ECO:0000256" key="8">
    <source>
        <dbReference type="ARBA" id="ARBA00023065"/>
    </source>
</evidence>
<keyword evidence="20" id="KW-1185">Reference proteome</keyword>
<evidence type="ECO:0000256" key="10">
    <source>
        <dbReference type="ARBA" id="ARBA00023170"/>
    </source>
</evidence>
<dbReference type="KEGG" id="zju:107420154"/>
<evidence type="ECO:0000256" key="14">
    <source>
        <dbReference type="ARBA" id="ARBA00049638"/>
    </source>
</evidence>
<keyword evidence="13 15" id="KW-0407">Ion channel</keyword>
<evidence type="ECO:0000256" key="7">
    <source>
        <dbReference type="ARBA" id="ARBA00022989"/>
    </source>
</evidence>
<dbReference type="Pfam" id="PF00060">
    <property type="entry name" value="Lig_chan"/>
    <property type="match status" value="1"/>
</dbReference>
<organism evidence="20 21">
    <name type="scientific">Ziziphus jujuba</name>
    <name type="common">Chinese jujube</name>
    <name type="synonym">Ziziphus sativa</name>
    <dbReference type="NCBI Taxonomy" id="326968"/>
    <lineage>
        <taxon>Eukaryota</taxon>
        <taxon>Viridiplantae</taxon>
        <taxon>Streptophyta</taxon>
        <taxon>Embryophyta</taxon>
        <taxon>Tracheophyta</taxon>
        <taxon>Spermatophyta</taxon>
        <taxon>Magnoliopsida</taxon>
        <taxon>eudicotyledons</taxon>
        <taxon>Gunneridae</taxon>
        <taxon>Pentapetalae</taxon>
        <taxon>rosids</taxon>
        <taxon>fabids</taxon>
        <taxon>Rosales</taxon>
        <taxon>Rhamnaceae</taxon>
        <taxon>Paliureae</taxon>
        <taxon>Ziziphus</taxon>
    </lineage>
</organism>
<comment type="function">
    <text evidence="14">Glutamate-gated receptor that probably acts as a non-selective cation channel. May be involved in light-signal transduction and calcium homeostasis via the regulation of calcium influx into cells.</text>
</comment>
<dbReference type="Gene3D" id="1.10.287.70">
    <property type="match status" value="1"/>
</dbReference>
<dbReference type="InterPro" id="IPR001320">
    <property type="entry name" value="Iontro_rcpt_C"/>
</dbReference>
<feature type="signal peptide" evidence="18">
    <location>
        <begin position="1"/>
        <end position="30"/>
    </location>
</feature>
<dbReference type="InterPro" id="IPR017103">
    <property type="entry name" value="Iontropic_Glu_rcpt_pln"/>
</dbReference>
<evidence type="ECO:0000256" key="12">
    <source>
        <dbReference type="ARBA" id="ARBA00023286"/>
    </source>
</evidence>
<dbReference type="RefSeq" id="XP_015884529.3">
    <property type="nucleotide sequence ID" value="XM_016029043.4"/>
</dbReference>
<dbReference type="Proteomes" id="UP001652623">
    <property type="component" value="Chromosome 5"/>
</dbReference>
<evidence type="ECO:0000256" key="15">
    <source>
        <dbReference type="PIRNR" id="PIRNR037090"/>
    </source>
</evidence>
<gene>
    <name evidence="21" type="primary">LOC107420154</name>
</gene>
<evidence type="ECO:0000256" key="18">
    <source>
        <dbReference type="SAM" id="SignalP"/>
    </source>
</evidence>
<reference evidence="21" key="1">
    <citation type="submission" date="2025-08" db="UniProtKB">
        <authorList>
            <consortium name="RefSeq"/>
        </authorList>
    </citation>
    <scope>IDENTIFICATION</scope>
    <source>
        <tissue evidence="21">Seedling</tissue>
    </source>
</reference>
<evidence type="ECO:0000256" key="1">
    <source>
        <dbReference type="ARBA" id="ARBA00004141"/>
    </source>
</evidence>
<dbReference type="Pfam" id="PF10613">
    <property type="entry name" value="Lig_chan-Glu_bd"/>
    <property type="match status" value="1"/>
</dbReference>
<keyword evidence="10 15" id="KW-0675">Receptor</keyword>
<dbReference type="Gene3D" id="3.40.50.2300">
    <property type="match status" value="3"/>
</dbReference>
<dbReference type="FunFam" id="1.10.287.70:FF:000037">
    <property type="entry name" value="Glutamate receptor"/>
    <property type="match status" value="1"/>
</dbReference>
<dbReference type="AlphaFoldDB" id="A0A6P3ZWU0"/>
<sequence>MAKKKPPAEAYVFRLLVSLIVCMRIFLATAESSTTTKIQINIGTIVNLDTWVGKVGLSCLNMALSDFHNSHPHYNTRLFLHINDSNTNDVVHSAAAALHLIKDVEVQAIIGPQSSMQANFVIDLGDKAKVPVVSFSATSPSLASHRSSYFFQAAQSDSYQAKAISAILEAFGWREAVPIYVDNDFGRGLMPSLVDALQQAGVRIPYRSAIPPAATDDQIDTELYKLMSMQSRVFILHLSPTVGSHLVTKAAEIGMMNEGYVWIMTNSLTDLLTSPNASAINSMQGVVGIKTHVPKTVELENFRVRWKTQFLKENPTMVDDAELNVFGLWAYDAVFALAMAVEKVGGKGSGFRKLNASSGLTDLENIGVSENGPKLREALSTTRFRGLGGDFSFVNRKLQSSTFQIVNVHGHGMRSIGFWTPSNGLTRKWNSTSTYSTSKSNLGSIIWPGDTTSQPEGYTKYPTTIGKKLRIAVTMKDNISSFVQVVNDSSRSNPEFTGFCIEVFKAVMDAMPYPVIYEFIPFSKPDGKRAGTNNELIYQVYLGNYDGAVGDITIIANRSNYVDFTLPYTDSAVTMIVPTKGMKMKNAWVFLKPLTWDLWVTTGCFLVFIGFVVWVLEHRNNDDFRGPPSHQIGISFSFALSTTMLVHRERILSNLARFVVIIWCFVATILTQSYTASLTSLLTVEQLRPSFTDVNELLKNGEKVGYPKYSFVGRMIEGLKFKQENLKEYNSLQHLEQLFANDEISAAFDENPYLELFVAQHCPNFTLVGPSYKTNGFGFVFPRGSPLVGDVSRAILKMIEGKKMKEIEDAWFVKNSCSTTKDSFSLGLNNFWGLFLIAGIASLSALIICAAIFLYKHRQILMHFDSELSICGKIRFMFKIFDEKDLSSHAFKKTSELQDRRNRSLDGNIHLHDQAMDVIEASQNTDCSPSPSNCTNQSV</sequence>
<dbReference type="FunCoup" id="A0A6P3ZWU0">
    <property type="interactions" value="153"/>
</dbReference>
<protein>
    <recommendedName>
        <fullName evidence="15">Glutamate receptor</fullName>
    </recommendedName>
</protein>
<keyword evidence="4 15" id="KW-0813">Transport</keyword>
<feature type="domain" description="Ionotropic glutamate receptor C-terminal" evidence="19">
    <location>
        <begin position="468"/>
        <end position="814"/>
    </location>
</feature>
<evidence type="ECO:0000256" key="2">
    <source>
        <dbReference type="ARBA" id="ARBA00008685"/>
    </source>
</evidence>
<dbReference type="GO" id="GO:0015276">
    <property type="term" value="F:ligand-gated monoatomic ion channel activity"/>
    <property type="evidence" value="ECO:0007669"/>
    <property type="project" value="InterPro"/>
</dbReference>
<keyword evidence="12 15" id="KW-1071">Ligand-gated ion channel</keyword>
<dbReference type="FunFam" id="3.40.190.10:FF:000103">
    <property type="entry name" value="Glutamate receptor"/>
    <property type="match status" value="1"/>
</dbReference>
<dbReference type="PANTHER" id="PTHR34836:SF1">
    <property type="entry name" value="OS09G0428600 PROTEIN"/>
    <property type="match status" value="1"/>
</dbReference>
<keyword evidence="8 15" id="KW-0406">Ion transport</keyword>
<dbReference type="CDD" id="cd13686">
    <property type="entry name" value="GluR_Plant"/>
    <property type="match status" value="1"/>
</dbReference>
<evidence type="ECO:0000256" key="17">
    <source>
        <dbReference type="SAM" id="Phobius"/>
    </source>
</evidence>
<evidence type="ECO:0000313" key="21">
    <source>
        <dbReference type="RefSeq" id="XP_015884529.3"/>
    </source>
</evidence>
<keyword evidence="5 17" id="KW-0812">Transmembrane</keyword>
<evidence type="ECO:0000259" key="19">
    <source>
        <dbReference type="SMART" id="SM00079"/>
    </source>
</evidence>
<dbReference type="GeneID" id="107420154"/>
<dbReference type="GO" id="GO:0016020">
    <property type="term" value="C:membrane"/>
    <property type="evidence" value="ECO:0007669"/>
    <property type="project" value="UniProtKB-SubCell"/>
</dbReference>